<name>A0A9W6GM51_9FUSO</name>
<dbReference type="AlphaFoldDB" id="A0A9W6GM51"/>
<proteinExistence type="predicted"/>
<evidence type="ECO:0000313" key="1">
    <source>
        <dbReference type="EMBL" id="GLI57624.1"/>
    </source>
</evidence>
<evidence type="ECO:0000313" key="2">
    <source>
        <dbReference type="Proteomes" id="UP001144471"/>
    </source>
</evidence>
<organism evidence="1 2">
    <name type="scientific">Propionigenium maris DSM 9537</name>
    <dbReference type="NCBI Taxonomy" id="1123000"/>
    <lineage>
        <taxon>Bacteria</taxon>
        <taxon>Fusobacteriati</taxon>
        <taxon>Fusobacteriota</taxon>
        <taxon>Fusobacteriia</taxon>
        <taxon>Fusobacteriales</taxon>
        <taxon>Fusobacteriaceae</taxon>
        <taxon>Propionigenium</taxon>
    </lineage>
</organism>
<accession>A0A9W6GM51</accession>
<gene>
    <name evidence="1" type="ORF">PM10SUCC1_31380</name>
</gene>
<keyword evidence="2" id="KW-1185">Reference proteome</keyword>
<protein>
    <submittedName>
        <fullName evidence="1">Uncharacterized protein</fullName>
    </submittedName>
</protein>
<comment type="caution">
    <text evidence="1">The sequence shown here is derived from an EMBL/GenBank/DDBJ whole genome shotgun (WGS) entry which is preliminary data.</text>
</comment>
<dbReference type="EMBL" id="BSDY01000021">
    <property type="protein sequence ID" value="GLI57624.1"/>
    <property type="molecule type" value="Genomic_DNA"/>
</dbReference>
<sequence length="63" mass="7692">MKRKYEVDLFKCEIRCLESGIVYSISEDRATEEICKDKETEMKKYYSKVLKEDFLKNKSMYNY</sequence>
<reference evidence="1" key="1">
    <citation type="submission" date="2022-12" db="EMBL/GenBank/DDBJ databases">
        <title>Reference genome sequencing for broad-spectrum identification of bacterial and archaeal isolates by mass spectrometry.</title>
        <authorList>
            <person name="Sekiguchi Y."/>
            <person name="Tourlousse D.M."/>
        </authorList>
    </citation>
    <scope>NUCLEOTIDE SEQUENCE</scope>
    <source>
        <strain evidence="1">10succ1</strain>
    </source>
</reference>
<dbReference type="RefSeq" id="WP_281837303.1">
    <property type="nucleotide sequence ID" value="NZ_BSDY01000021.1"/>
</dbReference>
<dbReference type="Proteomes" id="UP001144471">
    <property type="component" value="Unassembled WGS sequence"/>
</dbReference>